<keyword evidence="4 7" id="KW-1133">Transmembrane helix</keyword>
<dbReference type="GO" id="GO:0005886">
    <property type="term" value="C:plasma membrane"/>
    <property type="evidence" value="ECO:0007669"/>
    <property type="project" value="UniProtKB-SubCell"/>
</dbReference>
<feature type="transmembrane region" description="Helical" evidence="7">
    <location>
        <begin position="111"/>
        <end position="129"/>
    </location>
</feature>
<feature type="transmembrane region" description="Helical" evidence="7">
    <location>
        <begin position="160"/>
        <end position="179"/>
    </location>
</feature>
<keyword evidence="10" id="KW-1185">Reference proteome</keyword>
<comment type="similarity">
    <text evidence="6">Belongs to the YccS/YhfK family.</text>
</comment>
<evidence type="ECO:0000259" key="8">
    <source>
        <dbReference type="Pfam" id="PF13515"/>
    </source>
</evidence>
<keyword evidence="5 7" id="KW-0472">Membrane</keyword>
<comment type="subcellular location">
    <subcellularLocation>
        <location evidence="1">Cell membrane</location>
        <topology evidence="1">Multi-pass membrane protein</topology>
    </subcellularLocation>
</comment>
<organism evidence="9 10">
    <name type="scientific">Metarhizobium album</name>
    <dbReference type="NCBI Taxonomy" id="2182425"/>
    <lineage>
        <taxon>Bacteria</taxon>
        <taxon>Pseudomonadati</taxon>
        <taxon>Pseudomonadota</taxon>
        <taxon>Alphaproteobacteria</taxon>
        <taxon>Hyphomicrobiales</taxon>
        <taxon>Rhizobiaceae</taxon>
        <taxon>Metarhizobium</taxon>
    </lineage>
</organism>
<feature type="transmembrane region" description="Helical" evidence="7">
    <location>
        <begin position="60"/>
        <end position="76"/>
    </location>
</feature>
<dbReference type="Proteomes" id="UP000245252">
    <property type="component" value="Unassembled WGS sequence"/>
</dbReference>
<feature type="domain" description="Integral membrane bound transporter" evidence="8">
    <location>
        <begin position="377"/>
        <end position="501"/>
    </location>
</feature>
<evidence type="ECO:0000256" key="2">
    <source>
        <dbReference type="ARBA" id="ARBA00022475"/>
    </source>
</evidence>
<keyword evidence="2" id="KW-1003">Cell membrane</keyword>
<evidence type="ECO:0000256" key="3">
    <source>
        <dbReference type="ARBA" id="ARBA00022692"/>
    </source>
</evidence>
<dbReference type="PANTHER" id="PTHR30509">
    <property type="entry name" value="P-HYDROXYBENZOIC ACID EFFLUX PUMP SUBUNIT-RELATED"/>
    <property type="match status" value="1"/>
</dbReference>
<evidence type="ECO:0000256" key="4">
    <source>
        <dbReference type="ARBA" id="ARBA00022989"/>
    </source>
</evidence>
<keyword evidence="3 7" id="KW-0812">Transmembrane</keyword>
<reference evidence="9 10" key="1">
    <citation type="submission" date="2018-05" db="EMBL/GenBank/DDBJ databases">
        <title>The draft genome of strain NS-104.</title>
        <authorList>
            <person name="Hang P."/>
            <person name="Jiang J."/>
        </authorList>
    </citation>
    <scope>NUCLEOTIDE SEQUENCE [LARGE SCALE GENOMIC DNA]</scope>
    <source>
        <strain evidence="9 10">NS-104</strain>
    </source>
</reference>
<gene>
    <name evidence="9" type="ORF">DEM27_15660</name>
</gene>
<proteinExistence type="inferred from homology"/>
<dbReference type="RefSeq" id="WP_109459186.1">
    <property type="nucleotide sequence ID" value="NZ_QFBC01000006.1"/>
</dbReference>
<dbReference type="PANTHER" id="PTHR30509:SF9">
    <property type="entry name" value="MULTIDRUG RESISTANCE PROTEIN MDTO"/>
    <property type="match status" value="1"/>
</dbReference>
<evidence type="ECO:0000313" key="10">
    <source>
        <dbReference type="Proteomes" id="UP000245252"/>
    </source>
</evidence>
<dbReference type="Pfam" id="PF13515">
    <property type="entry name" value="FUSC_2"/>
    <property type="match status" value="1"/>
</dbReference>
<evidence type="ECO:0000256" key="1">
    <source>
        <dbReference type="ARBA" id="ARBA00004651"/>
    </source>
</evidence>
<protein>
    <recommendedName>
        <fullName evidence="8">Integral membrane bound transporter domain-containing protein</fullName>
    </recommendedName>
</protein>
<dbReference type="AlphaFoldDB" id="A0A2U2DQA6"/>
<name>A0A2U2DQA6_9HYPH</name>
<evidence type="ECO:0000256" key="7">
    <source>
        <dbReference type="SAM" id="Phobius"/>
    </source>
</evidence>
<feature type="transmembrane region" description="Helical" evidence="7">
    <location>
        <begin position="364"/>
        <end position="384"/>
    </location>
</feature>
<dbReference type="EMBL" id="QFBC01000006">
    <property type="protein sequence ID" value="PWE55487.1"/>
    <property type="molecule type" value="Genomic_DNA"/>
</dbReference>
<feature type="transmembrane region" description="Helical" evidence="7">
    <location>
        <begin position="88"/>
        <end position="105"/>
    </location>
</feature>
<feature type="transmembrane region" description="Helical" evidence="7">
    <location>
        <begin position="136"/>
        <end position="154"/>
    </location>
</feature>
<sequence>MTETGKQPSRHAGLQIRDWLLANDPAFSRLRLGLRVTLTIVISTLLLAAVHIFAMPLPPAAYSIGIVLSIQGGLTVRDISAADQLKTRAIGCLVAVAAIALAAALEPWRLVSDVAFLAIIFAASLLRAFGTRWAAVGMFAFMSYFIGAYLHPAIADIPSVALGAVTAAATAHIVRIHLLPDDWRRDFLRAMVSVLGRVDRIVAALLAIAEKGEWTAEDRAELNRLEERLKEAVLMADGLVPVSRTGALPEEDDPAADIGLRLFDLHLAAESAIVLSRQGLPRPVLLQALLGHDEQAIEWEAAIEEKDERLAETVRALLWLQAARAAAVTTMAAIEASDFHGLAQPETMPAPAAAKPEWSLRNPALRTALQMTLASGIAMVFGLMLSRDRWFWAVLSAFLVFTNTNSRGDTAIKAAQRSGGTLLGIACGMLLATVLSGFPVPAVLFAILCVFLAFYWLQVSYTAMTFFVSIVICLVYGLTGALTLDLLRLRLEETVIGTLAGAGVAFLVLPTRTQSALDTALNKWFDTLRQLLDTSTTGPTGADLIGLSKKLDAAYRDVATAARPLGVSWQIVTRPGHIRQTLAILMASTYWARVFSSRFAFAGEGERMAVQPAIAATLLSLERVAAKGTTSFFIKRKAPAAGGRHLPLSHQGSRLGIEMLNASLDRMHPER</sequence>
<dbReference type="OrthoDB" id="7431670at2"/>
<dbReference type="InterPro" id="IPR049453">
    <property type="entry name" value="Memb_transporter_dom"/>
</dbReference>
<feature type="transmembrane region" description="Helical" evidence="7">
    <location>
        <begin position="427"/>
        <end position="457"/>
    </location>
</feature>
<evidence type="ECO:0000256" key="5">
    <source>
        <dbReference type="ARBA" id="ARBA00023136"/>
    </source>
</evidence>
<accession>A0A2U2DQA6</accession>
<feature type="transmembrane region" description="Helical" evidence="7">
    <location>
        <begin position="32"/>
        <end position="54"/>
    </location>
</feature>
<evidence type="ECO:0000313" key="9">
    <source>
        <dbReference type="EMBL" id="PWE55487.1"/>
    </source>
</evidence>
<evidence type="ECO:0000256" key="6">
    <source>
        <dbReference type="ARBA" id="ARBA00043993"/>
    </source>
</evidence>
<feature type="transmembrane region" description="Helical" evidence="7">
    <location>
        <begin position="463"/>
        <end position="487"/>
    </location>
</feature>
<comment type="caution">
    <text evidence="9">The sequence shown here is derived from an EMBL/GenBank/DDBJ whole genome shotgun (WGS) entry which is preliminary data.</text>
</comment>